<gene>
    <name evidence="1" type="ORF">BN961_04121</name>
</gene>
<protein>
    <submittedName>
        <fullName evidence="1">Uncharacterized protein</fullName>
    </submittedName>
</protein>
<organism evidence="1 2">
    <name type="scientific">Afipia felis</name>
    <name type="common">Cat scratch disease bacillus</name>
    <dbReference type="NCBI Taxonomy" id="1035"/>
    <lineage>
        <taxon>Bacteria</taxon>
        <taxon>Pseudomonadati</taxon>
        <taxon>Pseudomonadota</taxon>
        <taxon>Alphaproteobacteria</taxon>
        <taxon>Hyphomicrobiales</taxon>
        <taxon>Nitrobacteraceae</taxon>
        <taxon>Afipia</taxon>
    </lineage>
</organism>
<dbReference type="STRING" id="1035.BN961_04121"/>
<keyword evidence="2" id="KW-1185">Reference proteome</keyword>
<proteinExistence type="predicted"/>
<name>A0A090MWI8_AFIFE</name>
<dbReference type="EMBL" id="CCAZ020000004">
    <property type="protein sequence ID" value="CEG10679.1"/>
    <property type="molecule type" value="Genomic_DNA"/>
</dbReference>
<evidence type="ECO:0000313" key="2">
    <source>
        <dbReference type="Proteomes" id="UP000035762"/>
    </source>
</evidence>
<dbReference type="Proteomes" id="UP000035762">
    <property type="component" value="Unassembled WGS sequence"/>
</dbReference>
<accession>A0A090MWI8</accession>
<reference evidence="1 2" key="1">
    <citation type="journal article" date="2014" name="Genome Announc.">
        <title>Genome Sequence of Afipia felis Strain 76713, Isolated in Hospital Water Using an Amoeba Co-Culture Procedure.</title>
        <authorList>
            <person name="Benamar S."/>
            <person name="La Scola B."/>
            <person name="Croce O."/>
        </authorList>
    </citation>
    <scope>NUCLEOTIDE SEQUENCE [LARGE SCALE GENOMIC DNA]</scope>
    <source>
        <strain evidence="1 2">76713</strain>
    </source>
</reference>
<comment type="caution">
    <text evidence="1">The sequence shown here is derived from an EMBL/GenBank/DDBJ whole genome shotgun (WGS) entry which is preliminary data.</text>
</comment>
<dbReference type="AlphaFoldDB" id="A0A090MWI8"/>
<sequence>MRQTPWGVINPNSVNCPRNVSQRTDTIRTRDTNLLRFDHLRTQRTLNRSRAALSSNSAVYPTPHKLTVFNRSALPTTLTEDSAIAAAAMMGESSNPNVG</sequence>
<evidence type="ECO:0000313" key="1">
    <source>
        <dbReference type="EMBL" id="CEG10679.1"/>
    </source>
</evidence>